<organism evidence="3 4">
    <name type="scientific">Dactylonectria macrodidyma</name>
    <dbReference type="NCBI Taxonomy" id="307937"/>
    <lineage>
        <taxon>Eukaryota</taxon>
        <taxon>Fungi</taxon>
        <taxon>Dikarya</taxon>
        <taxon>Ascomycota</taxon>
        <taxon>Pezizomycotina</taxon>
        <taxon>Sordariomycetes</taxon>
        <taxon>Hypocreomycetidae</taxon>
        <taxon>Hypocreales</taxon>
        <taxon>Nectriaceae</taxon>
        <taxon>Dactylonectria</taxon>
    </lineage>
</organism>
<keyword evidence="4" id="KW-1185">Reference proteome</keyword>
<dbReference type="AlphaFoldDB" id="A0A9P9E345"/>
<dbReference type="SMART" id="SM00829">
    <property type="entry name" value="PKS_ER"/>
    <property type="match status" value="1"/>
</dbReference>
<evidence type="ECO:0000259" key="2">
    <source>
        <dbReference type="SMART" id="SM00829"/>
    </source>
</evidence>
<evidence type="ECO:0000313" key="4">
    <source>
        <dbReference type="Proteomes" id="UP000738349"/>
    </source>
</evidence>
<sequence>MGRPRNSAPQPKLYLNRGQSHETPQSLLMTMADTMQAWQYSAVTGKVEDSISVNDIPKPTAASLAKGQLIVQVITAAINPVDYKLPEAGFIGRMMIPRPATVGLDFCGRVVAKHPSSNAFEEGQLVFGAYTSFTGAGTLSQQIVVPEKFCALLPPGVDPDHGAAVGTAATTAYQSLMPDTLKPGAKIFINGGSGGIGTWAIQFAKALGAEVTVTCSTANVELCRQLGADEVIDYKTVDVIPSLKEKTHDFDLVIDNVGKDDELFNIREGLLKPTGTFVQVGIPAVEFSQTISTVKKTIWPSIRGGRKYYFVNMKNNTEFFTRIGQWMDEGKAKAVIDTVYKWEDVLLAFRKLREGHVRGKLVIHVATELN</sequence>
<evidence type="ECO:0000256" key="1">
    <source>
        <dbReference type="SAM" id="MobiDB-lite"/>
    </source>
</evidence>
<dbReference type="Gene3D" id="3.90.180.10">
    <property type="entry name" value="Medium-chain alcohol dehydrogenases, catalytic domain"/>
    <property type="match status" value="1"/>
</dbReference>
<proteinExistence type="predicted"/>
<dbReference type="PANTHER" id="PTHR11695:SF294">
    <property type="entry name" value="RETICULON-4-INTERACTING PROTEIN 1, MITOCHONDRIAL"/>
    <property type="match status" value="1"/>
</dbReference>
<name>A0A9P9E345_9HYPO</name>
<reference evidence="3" key="1">
    <citation type="journal article" date="2021" name="Nat. Commun.">
        <title>Genetic determinants of endophytism in the Arabidopsis root mycobiome.</title>
        <authorList>
            <person name="Mesny F."/>
            <person name="Miyauchi S."/>
            <person name="Thiergart T."/>
            <person name="Pickel B."/>
            <person name="Atanasova L."/>
            <person name="Karlsson M."/>
            <person name="Huettel B."/>
            <person name="Barry K.W."/>
            <person name="Haridas S."/>
            <person name="Chen C."/>
            <person name="Bauer D."/>
            <person name="Andreopoulos W."/>
            <person name="Pangilinan J."/>
            <person name="LaButti K."/>
            <person name="Riley R."/>
            <person name="Lipzen A."/>
            <person name="Clum A."/>
            <person name="Drula E."/>
            <person name="Henrissat B."/>
            <person name="Kohler A."/>
            <person name="Grigoriev I.V."/>
            <person name="Martin F.M."/>
            <person name="Hacquard S."/>
        </authorList>
    </citation>
    <scope>NUCLEOTIDE SEQUENCE</scope>
    <source>
        <strain evidence="3">MPI-CAGE-AT-0147</strain>
    </source>
</reference>
<protein>
    <submittedName>
        <fullName evidence="3">Zinc-binding oxidoreductase</fullName>
    </submittedName>
</protein>
<feature type="domain" description="Enoyl reductase (ER)" evidence="2">
    <location>
        <begin position="46"/>
        <end position="363"/>
    </location>
</feature>
<dbReference type="GO" id="GO:0005739">
    <property type="term" value="C:mitochondrion"/>
    <property type="evidence" value="ECO:0007669"/>
    <property type="project" value="TreeGrafter"/>
</dbReference>
<dbReference type="Proteomes" id="UP000738349">
    <property type="component" value="Unassembled WGS sequence"/>
</dbReference>
<dbReference type="PANTHER" id="PTHR11695">
    <property type="entry name" value="ALCOHOL DEHYDROGENASE RELATED"/>
    <property type="match status" value="1"/>
</dbReference>
<evidence type="ECO:0000313" key="3">
    <source>
        <dbReference type="EMBL" id="KAH7131085.1"/>
    </source>
</evidence>
<comment type="caution">
    <text evidence="3">The sequence shown here is derived from an EMBL/GenBank/DDBJ whole genome shotgun (WGS) entry which is preliminary data.</text>
</comment>
<dbReference type="SUPFAM" id="SSF51735">
    <property type="entry name" value="NAD(P)-binding Rossmann-fold domains"/>
    <property type="match status" value="1"/>
</dbReference>
<dbReference type="OrthoDB" id="201656at2759"/>
<gene>
    <name evidence="3" type="ORF">EDB81DRAFT_859705</name>
</gene>
<dbReference type="Pfam" id="PF08240">
    <property type="entry name" value="ADH_N"/>
    <property type="match status" value="1"/>
</dbReference>
<dbReference type="EMBL" id="JAGMUV010000017">
    <property type="protein sequence ID" value="KAH7131085.1"/>
    <property type="molecule type" value="Genomic_DNA"/>
</dbReference>
<dbReference type="SUPFAM" id="SSF50129">
    <property type="entry name" value="GroES-like"/>
    <property type="match status" value="1"/>
</dbReference>
<dbReference type="InterPro" id="IPR036291">
    <property type="entry name" value="NAD(P)-bd_dom_sf"/>
</dbReference>
<dbReference type="Gene3D" id="3.40.50.720">
    <property type="entry name" value="NAD(P)-binding Rossmann-like Domain"/>
    <property type="match status" value="1"/>
</dbReference>
<dbReference type="InterPro" id="IPR013154">
    <property type="entry name" value="ADH-like_N"/>
</dbReference>
<dbReference type="InterPro" id="IPR011032">
    <property type="entry name" value="GroES-like_sf"/>
</dbReference>
<dbReference type="InterPro" id="IPR050700">
    <property type="entry name" value="YIM1/Zinc_Alcohol_DH_Fams"/>
</dbReference>
<accession>A0A9P9E345</accession>
<feature type="region of interest" description="Disordered" evidence="1">
    <location>
        <begin position="1"/>
        <end position="21"/>
    </location>
</feature>
<dbReference type="CDD" id="cd08267">
    <property type="entry name" value="MDR1"/>
    <property type="match status" value="1"/>
</dbReference>
<dbReference type="Pfam" id="PF13602">
    <property type="entry name" value="ADH_zinc_N_2"/>
    <property type="match status" value="1"/>
</dbReference>
<dbReference type="InterPro" id="IPR020843">
    <property type="entry name" value="ER"/>
</dbReference>
<dbReference type="GO" id="GO:0016491">
    <property type="term" value="F:oxidoreductase activity"/>
    <property type="evidence" value="ECO:0007669"/>
    <property type="project" value="InterPro"/>
</dbReference>